<evidence type="ECO:0000259" key="2">
    <source>
        <dbReference type="Pfam" id="PF19036"/>
    </source>
</evidence>
<sequence>MKCVLVATEGAEVLFYWTDEEFEESLRLKFGQSAYEGEELPALEDQLSTLLAPVIISSMTMLEKLSDTYTCFSTENGSSLYVLHLFGECLFIAINGDRTEAEGDLRQKLRVLKFLFEVHFGLVTADSQLIRKELRPPDMEQRVQVWEHFQSLLWTHGRLREREQGFAVEVTVGARALGPWKGQAVERLIHPQLCELCIEALERHVIQAVNSSPARAGEEALHAFLLVHSKLLAFYSSHSASSLRPADLLALILLVQDLYPRRAPRRRTTVTTLRSRAASGQREAIGDARKTPFPTEAAEQPEHPCAAGLAPWFLRPLPEFHGDCTCCVPAGRAGPGLSPQPQLPLLPQETDSFSLPEEYFTPAPSPGERSSGSGSTIWMDGGTPPTDDSLIQRIFLDATVKEMYCPMVPHTMYCLPLWPGINMVLLTKSPSAPLALVLYQLLDGLSLLEKKLKEGPEARSSLRSQPLIGDLRQRMDKFVKNRGRQELQSTWQEFKTKAFSRSDPASSQELLQLCGKMKRQLCAIYRLSFLSTAPSRGGPQLAQHLQDQVQMLMHTLTLACTYLEDFPGLVHFIYVDRTTGQMVAPSLSHSERTSSELGKGPLAAFVRTKVWSLIRLARRYLQKGYTTLLFREGDFFCSYFLWFQNEMEAPALLQQGPPGRGRQVHELLALHLSVIPIDVLVQQAGELARRLWESSRVPLL</sequence>
<dbReference type="AlphaFoldDB" id="A0AA40HLU7"/>
<name>A0AA40HLU7_CNENI</name>
<dbReference type="GO" id="GO:0031085">
    <property type="term" value="C:BLOC-3 complex"/>
    <property type="evidence" value="ECO:0007669"/>
    <property type="project" value="TreeGrafter"/>
</dbReference>
<evidence type="ECO:0000313" key="6">
    <source>
        <dbReference type="Proteomes" id="UP001177744"/>
    </source>
</evidence>
<dbReference type="GO" id="GO:1903232">
    <property type="term" value="P:melanosome assembly"/>
    <property type="evidence" value="ECO:0007669"/>
    <property type="project" value="TreeGrafter"/>
</dbReference>
<gene>
    <name evidence="5" type="ORF">QTO34_005947</name>
</gene>
<dbReference type="Pfam" id="PF19037">
    <property type="entry name" value="Fuz_longin_2"/>
    <property type="match status" value="1"/>
</dbReference>
<dbReference type="InterPro" id="IPR026053">
    <property type="entry name" value="HPS1"/>
</dbReference>
<dbReference type="InterPro" id="IPR043970">
    <property type="entry name" value="FUZ/MON1/HPS1_longin_3"/>
</dbReference>
<dbReference type="GO" id="GO:0005085">
    <property type="term" value="F:guanyl-nucleotide exchange factor activity"/>
    <property type="evidence" value="ECO:0007669"/>
    <property type="project" value="TreeGrafter"/>
</dbReference>
<feature type="domain" description="FUZ/MON1/HPS1 third Longin" evidence="4">
    <location>
        <begin position="568"/>
        <end position="693"/>
    </location>
</feature>
<evidence type="ECO:0000256" key="1">
    <source>
        <dbReference type="SAM" id="MobiDB-lite"/>
    </source>
</evidence>
<dbReference type="Pfam" id="PF19036">
    <property type="entry name" value="Fuz_longin_1"/>
    <property type="match status" value="1"/>
</dbReference>
<dbReference type="InterPro" id="IPR043972">
    <property type="entry name" value="FUZ/MON1/HPS1_longin_1"/>
</dbReference>
<dbReference type="Proteomes" id="UP001177744">
    <property type="component" value="Unassembled WGS sequence"/>
</dbReference>
<reference evidence="5" key="1">
    <citation type="submission" date="2023-06" db="EMBL/GenBank/DDBJ databases">
        <title>Reference genome for the Northern bat (Eptesicus nilssonii), a most northern bat species.</title>
        <authorList>
            <person name="Laine V.N."/>
            <person name="Pulliainen A.T."/>
            <person name="Lilley T.M."/>
        </authorList>
    </citation>
    <scope>NUCLEOTIDE SEQUENCE</scope>
    <source>
        <strain evidence="5">BLF_Eptnil</strain>
        <tissue evidence="5">Kidney</tissue>
    </source>
</reference>
<evidence type="ECO:0000313" key="5">
    <source>
        <dbReference type="EMBL" id="KAK1333562.1"/>
    </source>
</evidence>
<evidence type="ECO:0008006" key="7">
    <source>
        <dbReference type="Google" id="ProtNLM"/>
    </source>
</evidence>
<dbReference type="Pfam" id="PF19038">
    <property type="entry name" value="Fuz_longin_3"/>
    <property type="match status" value="1"/>
</dbReference>
<dbReference type="InterPro" id="IPR043971">
    <property type="entry name" value="FUZ/MON1/HPS1_longin_2"/>
</dbReference>
<proteinExistence type="predicted"/>
<accession>A0AA40HLU7</accession>
<feature type="domain" description="FUZ/MON1/HPS1 second Longin" evidence="3">
    <location>
        <begin position="219"/>
        <end position="443"/>
    </location>
</feature>
<organism evidence="5 6">
    <name type="scientific">Cnephaeus nilssonii</name>
    <name type="common">Northern bat</name>
    <name type="synonym">Eptesicus nilssonii</name>
    <dbReference type="NCBI Taxonomy" id="3371016"/>
    <lineage>
        <taxon>Eukaryota</taxon>
        <taxon>Metazoa</taxon>
        <taxon>Chordata</taxon>
        <taxon>Craniata</taxon>
        <taxon>Vertebrata</taxon>
        <taxon>Euteleostomi</taxon>
        <taxon>Mammalia</taxon>
        <taxon>Eutheria</taxon>
        <taxon>Laurasiatheria</taxon>
        <taxon>Chiroptera</taxon>
        <taxon>Yangochiroptera</taxon>
        <taxon>Vespertilionidae</taxon>
        <taxon>Cnephaeus</taxon>
    </lineage>
</organism>
<keyword evidence="6" id="KW-1185">Reference proteome</keyword>
<dbReference type="PANTHER" id="PTHR12761:SF1">
    <property type="entry name" value="BLOC-3 COMPLEX MEMBER HPS1"/>
    <property type="match status" value="1"/>
</dbReference>
<feature type="domain" description="FUZ/MON1/HPS1 first Longin" evidence="2">
    <location>
        <begin position="2"/>
        <end position="155"/>
    </location>
</feature>
<dbReference type="EMBL" id="JAULJE010000016">
    <property type="protein sequence ID" value="KAK1333562.1"/>
    <property type="molecule type" value="Genomic_DNA"/>
</dbReference>
<protein>
    <recommendedName>
        <fullName evidence="7">Hermansky-Pudlak syndrome 1 protein</fullName>
    </recommendedName>
</protein>
<evidence type="ECO:0000259" key="4">
    <source>
        <dbReference type="Pfam" id="PF19038"/>
    </source>
</evidence>
<feature type="region of interest" description="Disordered" evidence="1">
    <location>
        <begin position="266"/>
        <end position="300"/>
    </location>
</feature>
<dbReference type="PANTHER" id="PTHR12761">
    <property type="entry name" value="HERMANSKY-PUDLAK SYNDROME PROTEIN 1"/>
    <property type="match status" value="1"/>
</dbReference>
<dbReference type="GO" id="GO:0016192">
    <property type="term" value="P:vesicle-mediated transport"/>
    <property type="evidence" value="ECO:0007669"/>
    <property type="project" value="InterPro"/>
</dbReference>
<evidence type="ECO:0000259" key="3">
    <source>
        <dbReference type="Pfam" id="PF19037"/>
    </source>
</evidence>
<feature type="compositionally biased region" description="Low complexity" evidence="1">
    <location>
        <begin position="269"/>
        <end position="278"/>
    </location>
</feature>
<comment type="caution">
    <text evidence="5">The sequence shown here is derived from an EMBL/GenBank/DDBJ whole genome shotgun (WGS) entry which is preliminary data.</text>
</comment>